<dbReference type="EMBL" id="JASNQZ010000003">
    <property type="protein sequence ID" value="KAL0959403.1"/>
    <property type="molecule type" value="Genomic_DNA"/>
</dbReference>
<name>A0ABR3JU62_9AGAR</name>
<dbReference type="Proteomes" id="UP001556367">
    <property type="component" value="Unassembled WGS sequence"/>
</dbReference>
<comment type="caution">
    <text evidence="1">The sequence shown here is derived from an EMBL/GenBank/DDBJ whole genome shotgun (WGS) entry which is preliminary data.</text>
</comment>
<keyword evidence="2" id="KW-1185">Reference proteome</keyword>
<proteinExistence type="predicted"/>
<reference evidence="2" key="1">
    <citation type="submission" date="2024-06" db="EMBL/GenBank/DDBJ databases">
        <title>Multi-omics analyses provide insights into the biosynthesis of the anticancer antibiotic pleurotin in Hohenbuehelia grisea.</title>
        <authorList>
            <person name="Weaver J.A."/>
            <person name="Alberti F."/>
        </authorList>
    </citation>
    <scope>NUCLEOTIDE SEQUENCE [LARGE SCALE GENOMIC DNA]</scope>
    <source>
        <strain evidence="2">T-177</strain>
    </source>
</reference>
<sequence>MSLAPGIYLLKNRKTAFYVVPNKFVADTWTIGRNVILLESGTASETRWQFVSSG</sequence>
<gene>
    <name evidence="1" type="ORF">HGRIS_014652</name>
</gene>
<protein>
    <submittedName>
        <fullName evidence="1">Uncharacterized protein</fullName>
    </submittedName>
</protein>
<evidence type="ECO:0000313" key="1">
    <source>
        <dbReference type="EMBL" id="KAL0959403.1"/>
    </source>
</evidence>
<evidence type="ECO:0000313" key="2">
    <source>
        <dbReference type="Proteomes" id="UP001556367"/>
    </source>
</evidence>
<accession>A0ABR3JU62</accession>
<organism evidence="1 2">
    <name type="scientific">Hohenbuehelia grisea</name>
    <dbReference type="NCBI Taxonomy" id="104357"/>
    <lineage>
        <taxon>Eukaryota</taxon>
        <taxon>Fungi</taxon>
        <taxon>Dikarya</taxon>
        <taxon>Basidiomycota</taxon>
        <taxon>Agaricomycotina</taxon>
        <taxon>Agaricomycetes</taxon>
        <taxon>Agaricomycetidae</taxon>
        <taxon>Agaricales</taxon>
        <taxon>Pleurotineae</taxon>
        <taxon>Pleurotaceae</taxon>
        <taxon>Hohenbuehelia</taxon>
    </lineage>
</organism>